<organism evidence="1">
    <name type="scientific">Amphimedon queenslandica</name>
    <name type="common">Sponge</name>
    <dbReference type="NCBI Taxonomy" id="400682"/>
    <lineage>
        <taxon>Eukaryota</taxon>
        <taxon>Metazoa</taxon>
        <taxon>Porifera</taxon>
        <taxon>Demospongiae</taxon>
        <taxon>Heteroscleromorpha</taxon>
        <taxon>Haplosclerida</taxon>
        <taxon>Niphatidae</taxon>
        <taxon>Amphimedon</taxon>
    </lineage>
</organism>
<dbReference type="OrthoDB" id="5981853at2759"/>
<proteinExistence type="predicted"/>
<name>A0A1X7TXS0_AMPQE</name>
<reference evidence="1" key="1">
    <citation type="submission" date="2017-05" db="UniProtKB">
        <authorList>
            <consortium name="EnsemblMetazoa"/>
        </authorList>
    </citation>
    <scope>IDENTIFICATION</scope>
</reference>
<dbReference type="AlphaFoldDB" id="A0A1X7TXS0"/>
<evidence type="ECO:0000313" key="1">
    <source>
        <dbReference type="EnsemblMetazoa" id="Aqu2.1.20092_001"/>
    </source>
</evidence>
<sequence length="142" mass="15950">LWYADNATGMGSLKGPRSWWYEINLLGGSYGYLHNAVKSTLLVRTVCYDEACKLCRGTNVSVTSEGVVVLGCPFGSSSYVKTVISKKIDAWCKKLKVLADIAVSQPQSAYSAFTRGLFGEWTYLFRTHVQLMRVFYNPWRTV</sequence>
<dbReference type="EnsemblMetazoa" id="Aqu2.1.20092_001">
    <property type="protein sequence ID" value="Aqu2.1.20092_001"/>
    <property type="gene ID" value="Aqu2.1.20092"/>
</dbReference>
<protein>
    <submittedName>
        <fullName evidence="1">Uncharacterized protein</fullName>
    </submittedName>
</protein>
<accession>A0A1X7TXS0</accession>
<dbReference type="InParanoid" id="A0A1X7TXS0"/>
<dbReference type="eggNOG" id="ENOG502S9D9">
    <property type="taxonomic scope" value="Eukaryota"/>
</dbReference>